<dbReference type="Proteomes" id="UP000265520">
    <property type="component" value="Unassembled WGS sequence"/>
</dbReference>
<feature type="region of interest" description="Disordered" evidence="1">
    <location>
        <begin position="47"/>
        <end position="74"/>
    </location>
</feature>
<sequence length="181" mass="20975">MKVTQVQAVSEEEYTEKIKIVYPQAEEELIDFLNRCLKNYVPYANNKAKWPSKRPNQSKWSNQGPNKGKAVAQVPSIHQRTQWRRFQRQKKLANQNAQTGGNANSVKIVEVAKRPAKERISSNDLSKIKEVEDEYMDDDLLKSESGFDVICNVVSILPREYDVWSEITDREEEFEEPELAD</sequence>
<feature type="non-terminal residue" evidence="2">
    <location>
        <position position="181"/>
    </location>
</feature>
<evidence type="ECO:0000313" key="3">
    <source>
        <dbReference type="Proteomes" id="UP000265520"/>
    </source>
</evidence>
<accession>A0A392P3G1</accession>
<evidence type="ECO:0000256" key="1">
    <source>
        <dbReference type="SAM" id="MobiDB-lite"/>
    </source>
</evidence>
<organism evidence="2 3">
    <name type="scientific">Trifolium medium</name>
    <dbReference type="NCBI Taxonomy" id="97028"/>
    <lineage>
        <taxon>Eukaryota</taxon>
        <taxon>Viridiplantae</taxon>
        <taxon>Streptophyta</taxon>
        <taxon>Embryophyta</taxon>
        <taxon>Tracheophyta</taxon>
        <taxon>Spermatophyta</taxon>
        <taxon>Magnoliopsida</taxon>
        <taxon>eudicotyledons</taxon>
        <taxon>Gunneridae</taxon>
        <taxon>Pentapetalae</taxon>
        <taxon>rosids</taxon>
        <taxon>fabids</taxon>
        <taxon>Fabales</taxon>
        <taxon>Fabaceae</taxon>
        <taxon>Papilionoideae</taxon>
        <taxon>50 kb inversion clade</taxon>
        <taxon>NPAAA clade</taxon>
        <taxon>Hologalegina</taxon>
        <taxon>IRL clade</taxon>
        <taxon>Trifolieae</taxon>
        <taxon>Trifolium</taxon>
    </lineage>
</organism>
<proteinExistence type="predicted"/>
<dbReference type="EMBL" id="LXQA010058416">
    <property type="protein sequence ID" value="MCI05355.1"/>
    <property type="molecule type" value="Genomic_DNA"/>
</dbReference>
<keyword evidence="3" id="KW-1185">Reference proteome</keyword>
<feature type="compositionally biased region" description="Polar residues" evidence="1">
    <location>
        <begin position="54"/>
        <end position="65"/>
    </location>
</feature>
<protein>
    <submittedName>
        <fullName evidence="2">Uncharacterized protein</fullName>
    </submittedName>
</protein>
<comment type="caution">
    <text evidence="2">The sequence shown here is derived from an EMBL/GenBank/DDBJ whole genome shotgun (WGS) entry which is preliminary data.</text>
</comment>
<reference evidence="2 3" key="1">
    <citation type="journal article" date="2018" name="Front. Plant Sci.">
        <title>Red Clover (Trifolium pratense) and Zigzag Clover (T. medium) - A Picture of Genomic Similarities and Differences.</title>
        <authorList>
            <person name="Dluhosova J."/>
            <person name="Istvanek J."/>
            <person name="Nedelnik J."/>
            <person name="Repkova J."/>
        </authorList>
    </citation>
    <scope>NUCLEOTIDE SEQUENCE [LARGE SCALE GENOMIC DNA]</scope>
    <source>
        <strain evidence="3">cv. 10/8</strain>
        <tissue evidence="2">Leaf</tissue>
    </source>
</reference>
<evidence type="ECO:0000313" key="2">
    <source>
        <dbReference type="EMBL" id="MCI05355.1"/>
    </source>
</evidence>
<dbReference type="AlphaFoldDB" id="A0A392P3G1"/>
<name>A0A392P3G1_9FABA</name>